<feature type="compositionally biased region" description="Basic residues" evidence="1">
    <location>
        <begin position="317"/>
        <end position="326"/>
    </location>
</feature>
<evidence type="ECO:0000256" key="1">
    <source>
        <dbReference type="SAM" id="MobiDB-lite"/>
    </source>
</evidence>
<reference evidence="3" key="1">
    <citation type="submission" date="2018-09" db="EMBL/GenBank/DDBJ databases">
        <title>Genome sequencing of strain 2DFWR-13.</title>
        <authorList>
            <person name="Heo J."/>
            <person name="Kim S.-J."/>
            <person name="Kwon S.-W."/>
        </authorList>
    </citation>
    <scope>NUCLEOTIDE SEQUENCE [LARGE SCALE GENOMIC DNA]</scope>
    <source>
        <strain evidence="3">2DFWR-13</strain>
    </source>
</reference>
<dbReference type="AlphaFoldDB" id="A0A387B997"/>
<dbReference type="EMBL" id="CP032630">
    <property type="protein sequence ID" value="AYF97745.1"/>
    <property type="molecule type" value="Genomic_DNA"/>
</dbReference>
<dbReference type="RefSeq" id="WP_120762094.1">
    <property type="nucleotide sequence ID" value="NZ_CP032630.1"/>
</dbReference>
<proteinExistence type="predicted"/>
<evidence type="ECO:0000313" key="2">
    <source>
        <dbReference type="EMBL" id="AYF97745.1"/>
    </source>
</evidence>
<accession>A0A387B997</accession>
<feature type="region of interest" description="Disordered" evidence="1">
    <location>
        <begin position="140"/>
        <end position="194"/>
    </location>
</feature>
<organism evidence="2 3">
    <name type="scientific">Protaetiibacter intestinalis</name>
    <dbReference type="NCBI Taxonomy" id="2419774"/>
    <lineage>
        <taxon>Bacteria</taxon>
        <taxon>Bacillati</taxon>
        <taxon>Actinomycetota</taxon>
        <taxon>Actinomycetes</taxon>
        <taxon>Micrococcales</taxon>
        <taxon>Microbacteriaceae</taxon>
        <taxon>Protaetiibacter</taxon>
    </lineage>
</organism>
<gene>
    <name evidence="2" type="ORF">D7I47_05415</name>
</gene>
<dbReference type="KEGG" id="lyd:D7I47_05415"/>
<name>A0A387B997_9MICO</name>
<evidence type="ECO:0008006" key="4">
    <source>
        <dbReference type="Google" id="ProtNLM"/>
    </source>
</evidence>
<sequence>MGQWADELERVVSDGPFTWDALDALEPLFEELAEQLGDFASEPGWTGQSALQAAQYAATLRADILRAQLAAEQARRGLDWANQAWGRVYQKYQEFDEVNQDIVGRVAAGVATLGLSEAWNALFGEDDDDRGEEGLKQFERDLAPVGNQSKPMDTDFDSGIIDVGTPPPAPWQDTTPPDWAGGLDPDATPGSGGLAFDGGAAIGGAGGVGGASFGAGGAGGLAGGVGGVGGAGLGAGGTGALGGAGGVLGAGGAAAGGAAGMLGAGGSAGMSGMMGGGMMGGAEGESDSGPTGLGLQAPELEEDEDAAPRSAGAGAGGRHRTRPDGE</sequence>
<dbReference type="Proteomes" id="UP000278886">
    <property type="component" value="Chromosome"/>
</dbReference>
<keyword evidence="3" id="KW-1185">Reference proteome</keyword>
<feature type="region of interest" description="Disordered" evidence="1">
    <location>
        <begin position="276"/>
        <end position="326"/>
    </location>
</feature>
<evidence type="ECO:0000313" key="3">
    <source>
        <dbReference type="Proteomes" id="UP000278886"/>
    </source>
</evidence>
<protein>
    <recommendedName>
        <fullName evidence="4">PPE domain-containing protein</fullName>
    </recommendedName>
</protein>